<dbReference type="PANTHER" id="PTHR34570:SF20">
    <property type="entry name" value="MYB-CC TYPE TRANSCRIPTION FACTOR LHEQLE-CONTAINING DOMAIN-CONTAINING PROTEIN"/>
    <property type="match status" value="1"/>
</dbReference>
<feature type="region of interest" description="Disordered" evidence="1">
    <location>
        <begin position="48"/>
        <end position="112"/>
    </location>
</feature>
<gene>
    <name evidence="2" type="ORF">V6N12_066273</name>
</gene>
<dbReference type="PANTHER" id="PTHR34570">
    <property type="entry name" value="OS03G0593100 PROTEIN"/>
    <property type="match status" value="1"/>
</dbReference>
<keyword evidence="3" id="KW-1185">Reference proteome</keyword>
<evidence type="ECO:0000256" key="1">
    <source>
        <dbReference type="SAM" id="MobiDB-lite"/>
    </source>
</evidence>
<organism evidence="2 3">
    <name type="scientific">Hibiscus sabdariffa</name>
    <name type="common">roselle</name>
    <dbReference type="NCBI Taxonomy" id="183260"/>
    <lineage>
        <taxon>Eukaryota</taxon>
        <taxon>Viridiplantae</taxon>
        <taxon>Streptophyta</taxon>
        <taxon>Embryophyta</taxon>
        <taxon>Tracheophyta</taxon>
        <taxon>Spermatophyta</taxon>
        <taxon>Magnoliopsida</taxon>
        <taxon>eudicotyledons</taxon>
        <taxon>Gunneridae</taxon>
        <taxon>Pentapetalae</taxon>
        <taxon>rosids</taxon>
        <taxon>malvids</taxon>
        <taxon>Malvales</taxon>
        <taxon>Malvaceae</taxon>
        <taxon>Malvoideae</taxon>
        <taxon>Hibiscus</taxon>
    </lineage>
</organism>
<protein>
    <submittedName>
        <fullName evidence="2">Uncharacterized protein</fullName>
    </submittedName>
</protein>
<sequence length="139" mass="15552">MGRQGGDPTVVSSSIALLQERFRQLQKDREKREERELLKLLSESDLVGSNMRYGPNRSAGANLPYKQQPHQDSSLSLGLSSHGRRTDFRATAIPASSTSLLPKETSSTSKNSDLSSALFRRRSLLKSNRDFIDGNIIWF</sequence>
<dbReference type="Proteomes" id="UP001472677">
    <property type="component" value="Unassembled WGS sequence"/>
</dbReference>
<proteinExistence type="predicted"/>
<name>A0ABR2CPK9_9ROSI</name>
<accession>A0ABR2CPK9</accession>
<evidence type="ECO:0000313" key="3">
    <source>
        <dbReference type="Proteomes" id="UP001472677"/>
    </source>
</evidence>
<dbReference type="EMBL" id="JBBPBM010000046">
    <property type="protein sequence ID" value="KAK8521683.1"/>
    <property type="molecule type" value="Genomic_DNA"/>
</dbReference>
<comment type="caution">
    <text evidence="2">The sequence shown here is derived from an EMBL/GenBank/DDBJ whole genome shotgun (WGS) entry which is preliminary data.</text>
</comment>
<evidence type="ECO:0000313" key="2">
    <source>
        <dbReference type="EMBL" id="KAK8521683.1"/>
    </source>
</evidence>
<reference evidence="2 3" key="1">
    <citation type="journal article" date="2024" name="G3 (Bethesda)">
        <title>Genome assembly of Hibiscus sabdariffa L. provides insights into metabolisms of medicinal natural products.</title>
        <authorList>
            <person name="Kim T."/>
        </authorList>
    </citation>
    <scope>NUCLEOTIDE SEQUENCE [LARGE SCALE GENOMIC DNA]</scope>
    <source>
        <strain evidence="2">TK-2024</strain>
        <tissue evidence="2">Old leaves</tissue>
    </source>
</reference>